<protein>
    <submittedName>
        <fullName evidence="2">Uncharacterized protein</fullName>
    </submittedName>
</protein>
<feature type="compositionally biased region" description="Polar residues" evidence="1">
    <location>
        <begin position="756"/>
        <end position="771"/>
    </location>
</feature>
<dbReference type="Proteomes" id="UP001056384">
    <property type="component" value="Chromosome 12"/>
</dbReference>
<reference evidence="2" key="1">
    <citation type="submission" date="2022-06" db="EMBL/GenBank/DDBJ databases">
        <title>Complete genome sequences of two strains of the flax pathogen Septoria linicola.</title>
        <authorList>
            <person name="Lapalu N."/>
            <person name="Simon A."/>
            <person name="Demenou B."/>
            <person name="Paumier D."/>
            <person name="Guillot M.-P."/>
            <person name="Gout L."/>
            <person name="Valade R."/>
        </authorList>
    </citation>
    <scope>NUCLEOTIDE SEQUENCE</scope>
    <source>
        <strain evidence="2">SE15195</strain>
    </source>
</reference>
<feature type="compositionally biased region" description="Low complexity" evidence="1">
    <location>
        <begin position="772"/>
        <end position="783"/>
    </location>
</feature>
<proteinExistence type="predicted"/>
<feature type="region of interest" description="Disordered" evidence="1">
    <location>
        <begin position="670"/>
        <end position="731"/>
    </location>
</feature>
<dbReference type="AlphaFoldDB" id="A0A9Q9B5P8"/>
<name>A0A9Q9B5P8_9PEZI</name>
<gene>
    <name evidence="2" type="ORF">Slin15195_G127720</name>
</gene>
<dbReference type="EMBL" id="CP099429">
    <property type="protein sequence ID" value="USW59453.1"/>
    <property type="molecule type" value="Genomic_DNA"/>
</dbReference>
<evidence type="ECO:0000313" key="3">
    <source>
        <dbReference type="Proteomes" id="UP001056384"/>
    </source>
</evidence>
<sequence>MPCRPNLRPAPIEQYLWISDEVVTEAWNRFLRVSSTHHHHHKTGRRYGSRVPGPLEAHRRLARRRIGVSAVGAGVQGGGAEFGALFGFGGYGGRQFDPQRDLKWKPPGVEKTKKEEHWMFPKSAKRKVDIFDTFLAQEEEVDAVDVSRDAFDGMLERPKLEGRDELVPEDLEDAFAFLQSTRDEPEANNLLRLCKWMAERPTSIAAFRALAQLITDKIRLRTLIEDDIPGIMVALVNFEKKSTTAIITILDAMPHEMVQEVACAVTRTLYMASPSNYTPSDQLLEWLMCLRNSKSFRSGTTTDTWRNVHEVLASCFMNPASLVGHLRRFTEPQLCGILLEHWVPRLQPRETVDPVISREPSAKVYQFATQKSDIGAIRATYAASRSFNSLNRRGVQDRLCTIDLLDALRQHNVPQTQIAMAAYSILSRGHGVPTLFSGFRQLQTHPDVGVPQHLPARLIRHLLESKSRVAVAYAARIFLSCPWVPLSSCPDLPIRLVEVGKVGATALWTMLRRQTPEDHVLRKDRTHRTDRLRPDHAHLVHQVALEIANCPQTTPRVAYRRVWECYRFLNDRGAHVQPTMTSAIVTAGIMRYLQEHKRPASAQVRYILHIVEKVEGKQVAMKLDRVIWTLWKEDVLPKVKARWREHVARVRMGVQEIVEEISARGRRFDAGPKWAKKKKKNRKTPRGTKDQRIAAARQDWAISSSSSSSPMTTIQQSLKTTSTATPALTSDSCDGDASFLALLAETETESHPPEQQAAQSETGALPSSATISYKSPSRSAPSSGDTIFRRIGGLGYDRPRTDAPVVESKSSSGSE</sequence>
<organism evidence="2 3">
    <name type="scientific">Septoria linicola</name>
    <dbReference type="NCBI Taxonomy" id="215465"/>
    <lineage>
        <taxon>Eukaryota</taxon>
        <taxon>Fungi</taxon>
        <taxon>Dikarya</taxon>
        <taxon>Ascomycota</taxon>
        <taxon>Pezizomycotina</taxon>
        <taxon>Dothideomycetes</taxon>
        <taxon>Dothideomycetidae</taxon>
        <taxon>Mycosphaerellales</taxon>
        <taxon>Mycosphaerellaceae</taxon>
        <taxon>Septoria</taxon>
    </lineage>
</organism>
<feature type="compositionally biased region" description="Polar residues" evidence="1">
    <location>
        <begin position="710"/>
        <end position="731"/>
    </location>
</feature>
<evidence type="ECO:0000256" key="1">
    <source>
        <dbReference type="SAM" id="MobiDB-lite"/>
    </source>
</evidence>
<feature type="compositionally biased region" description="Basic residues" evidence="1">
    <location>
        <begin position="674"/>
        <end position="686"/>
    </location>
</feature>
<keyword evidence="3" id="KW-1185">Reference proteome</keyword>
<evidence type="ECO:0000313" key="2">
    <source>
        <dbReference type="EMBL" id="USW59453.1"/>
    </source>
</evidence>
<accession>A0A9Q9B5P8</accession>
<feature type="region of interest" description="Disordered" evidence="1">
    <location>
        <begin position="747"/>
        <end position="815"/>
    </location>
</feature>